<dbReference type="GeneID" id="103521638"/>
<dbReference type="Gene3D" id="3.90.226.10">
    <property type="entry name" value="2-enoyl-CoA Hydratase, Chain A, domain 1"/>
    <property type="match status" value="1"/>
</dbReference>
<evidence type="ECO:0000256" key="2">
    <source>
        <dbReference type="ARBA" id="ARBA00025711"/>
    </source>
</evidence>
<dbReference type="InterPro" id="IPR029045">
    <property type="entry name" value="ClpP/crotonase-like_dom_sf"/>
</dbReference>
<reference evidence="10" key="1">
    <citation type="submission" date="2025-08" db="UniProtKB">
        <authorList>
            <consortium name="RefSeq"/>
        </authorList>
    </citation>
    <scope>IDENTIFICATION</scope>
</reference>
<comment type="catalytic activity">
    <reaction evidence="7">
        <text>3-methylbut-2-enoyl-CoA + hydrogencarbonate + ATP = 3-methyl-(2E)-glutaconyl-CoA + ADP + phosphate + H(+)</text>
        <dbReference type="Rhea" id="RHEA:13589"/>
        <dbReference type="ChEBI" id="CHEBI:15378"/>
        <dbReference type="ChEBI" id="CHEBI:17544"/>
        <dbReference type="ChEBI" id="CHEBI:30616"/>
        <dbReference type="ChEBI" id="CHEBI:43474"/>
        <dbReference type="ChEBI" id="CHEBI:57344"/>
        <dbReference type="ChEBI" id="CHEBI:57346"/>
        <dbReference type="ChEBI" id="CHEBI:456216"/>
        <dbReference type="EC" id="6.4.1.4"/>
    </reaction>
</comment>
<dbReference type="GO" id="GO:1905202">
    <property type="term" value="C:methylcrotonoyl-CoA carboxylase complex"/>
    <property type="evidence" value="ECO:0007669"/>
    <property type="project" value="TreeGrafter"/>
</dbReference>
<proteinExistence type="inferred from homology"/>
<evidence type="ECO:0000313" key="10">
    <source>
        <dbReference type="RefSeq" id="XP_008484972.1"/>
    </source>
</evidence>
<comment type="pathway">
    <text evidence="2">Amino-acid degradation; L-leucine degradation; (S)-3-hydroxy-3-methylglutaryl-CoA from 3-isovaleryl-CoA: step 2/3.</text>
</comment>
<feature type="domain" description="CoA carboxyltransferase N-terminal" evidence="8">
    <location>
        <begin position="1"/>
        <end position="131"/>
    </location>
</feature>
<dbReference type="STRING" id="121845.A0A1S3DMS7"/>
<evidence type="ECO:0000256" key="6">
    <source>
        <dbReference type="ARBA" id="ARBA00031404"/>
    </source>
</evidence>
<dbReference type="KEGG" id="dci:103521638"/>
<accession>A0A1S3DMS7</accession>
<dbReference type="PANTHER" id="PTHR22855">
    <property type="entry name" value="ACETYL, PROPIONYL, PYRUVATE, AND GLUTACONYL CARBOXYLASE-RELATED"/>
    <property type="match status" value="1"/>
</dbReference>
<evidence type="ECO:0000313" key="9">
    <source>
        <dbReference type="Proteomes" id="UP000079169"/>
    </source>
</evidence>
<dbReference type="AlphaFoldDB" id="A0A1S3DMS7"/>
<dbReference type="InterPro" id="IPR034733">
    <property type="entry name" value="AcCoA_carboxyl_beta"/>
</dbReference>
<dbReference type="EC" id="6.4.1.4" evidence="3"/>
<dbReference type="RefSeq" id="XP_008484972.1">
    <property type="nucleotide sequence ID" value="XM_008486750.1"/>
</dbReference>
<name>A0A1S3DMS7_DIACI</name>
<evidence type="ECO:0000256" key="3">
    <source>
        <dbReference type="ARBA" id="ARBA00026116"/>
    </source>
</evidence>
<dbReference type="GO" id="GO:0004485">
    <property type="term" value="F:methylcrotonoyl-CoA carboxylase activity"/>
    <property type="evidence" value="ECO:0007669"/>
    <property type="project" value="UniProtKB-EC"/>
</dbReference>
<evidence type="ECO:0000256" key="1">
    <source>
        <dbReference type="ARBA" id="ARBA00006102"/>
    </source>
</evidence>
<comment type="similarity">
    <text evidence="1">Belongs to the AccD/PCCB family.</text>
</comment>
<protein>
    <recommendedName>
        <fullName evidence="3">methylcrotonoyl-CoA carboxylase</fullName>
        <ecNumber evidence="3">6.4.1.4</ecNumber>
    </recommendedName>
    <alternativeName>
        <fullName evidence="6">3-methylcrotonyl-CoA carboxylase 2</fullName>
    </alternativeName>
    <alternativeName>
        <fullName evidence="4">3-methylcrotonyl-CoA carboxylase non-biotin-containing subunit</fullName>
    </alternativeName>
    <alternativeName>
        <fullName evidence="5">3-methylcrotonyl-CoA:carbon dioxide ligase subunit beta</fullName>
    </alternativeName>
</protein>
<evidence type="ECO:0000256" key="5">
    <source>
        <dbReference type="ARBA" id="ARBA00031237"/>
    </source>
</evidence>
<dbReference type="PaxDb" id="121845-A0A1S3DMS7"/>
<dbReference type="Pfam" id="PF01039">
    <property type="entry name" value="Carboxyl_trans"/>
    <property type="match status" value="1"/>
</dbReference>
<gene>
    <name evidence="10" type="primary">LOC103521638</name>
</gene>
<dbReference type="PROSITE" id="PS50980">
    <property type="entry name" value="COA_CT_NTER"/>
    <property type="match status" value="1"/>
</dbReference>
<dbReference type="GO" id="GO:0006552">
    <property type="term" value="P:L-leucine catabolic process"/>
    <property type="evidence" value="ECO:0007669"/>
    <property type="project" value="UniProtKB-UniPathway"/>
</dbReference>
<dbReference type="InterPro" id="IPR011762">
    <property type="entry name" value="COA_CT_N"/>
</dbReference>
<dbReference type="Proteomes" id="UP000079169">
    <property type="component" value="Unplaced"/>
</dbReference>
<dbReference type="PANTHER" id="PTHR22855:SF13">
    <property type="entry name" value="METHYLCROTONOYL-COA CARBOXYLASE BETA CHAIN, MITOCHONDRIAL"/>
    <property type="match status" value="1"/>
</dbReference>
<dbReference type="GO" id="GO:0005739">
    <property type="term" value="C:mitochondrion"/>
    <property type="evidence" value="ECO:0007669"/>
    <property type="project" value="TreeGrafter"/>
</dbReference>
<dbReference type="UniPathway" id="UPA00363">
    <property type="reaction ID" value="UER00861"/>
</dbReference>
<organism evidence="9 10">
    <name type="scientific">Diaphorina citri</name>
    <name type="common">Asian citrus psyllid</name>
    <dbReference type="NCBI Taxonomy" id="121845"/>
    <lineage>
        <taxon>Eukaryota</taxon>
        <taxon>Metazoa</taxon>
        <taxon>Ecdysozoa</taxon>
        <taxon>Arthropoda</taxon>
        <taxon>Hexapoda</taxon>
        <taxon>Insecta</taxon>
        <taxon>Pterygota</taxon>
        <taxon>Neoptera</taxon>
        <taxon>Paraneoptera</taxon>
        <taxon>Hemiptera</taxon>
        <taxon>Sternorrhyncha</taxon>
        <taxon>Psylloidea</taxon>
        <taxon>Psyllidae</taxon>
        <taxon>Diaphorininae</taxon>
        <taxon>Diaphorina</taxon>
    </lineage>
</organism>
<dbReference type="InterPro" id="IPR045190">
    <property type="entry name" value="MCCB/AccD1-like"/>
</dbReference>
<keyword evidence="9" id="KW-1185">Reference proteome</keyword>
<evidence type="ECO:0000256" key="4">
    <source>
        <dbReference type="ARBA" id="ARBA00031109"/>
    </source>
</evidence>
<evidence type="ECO:0000259" key="8">
    <source>
        <dbReference type="PROSITE" id="PS50980"/>
    </source>
</evidence>
<dbReference type="SUPFAM" id="SSF52096">
    <property type="entry name" value="ClpP/crotonase"/>
    <property type="match status" value="1"/>
</dbReference>
<feature type="non-terminal residue" evidence="10">
    <location>
        <position position="131"/>
    </location>
</feature>
<dbReference type="OMA" id="ANENHLP"/>
<sequence length="131" mass="14404">MVQLVENLKSNVRKIVQGDARSQEKHLKKGKMLVRDRIDALIDPGSPFLELSQLAAHQMYENQSPSAGIITGIGTIHGTECMIVANDATVKGGTYYPMTAKKHLRAQEIANENHLPCIYLVDSGGANLQYQ</sequence>
<evidence type="ECO:0000256" key="7">
    <source>
        <dbReference type="ARBA" id="ARBA00052347"/>
    </source>
</evidence>